<evidence type="ECO:0000313" key="2">
    <source>
        <dbReference type="EMBL" id="QNN60943.1"/>
    </source>
</evidence>
<dbReference type="Gene3D" id="3.40.630.30">
    <property type="match status" value="1"/>
</dbReference>
<dbReference type="GO" id="GO:0008999">
    <property type="term" value="F:protein-N-terminal-alanine acetyltransferase activity"/>
    <property type="evidence" value="ECO:0007669"/>
    <property type="project" value="TreeGrafter"/>
</dbReference>
<gene>
    <name evidence="2" type="ORF">H9L01_00795</name>
</gene>
<dbReference type="RefSeq" id="WP_187534063.1">
    <property type="nucleotide sequence ID" value="NZ_CBCSHU010000009.1"/>
</dbReference>
<dbReference type="KEGG" id="eio:H9L01_00795"/>
<accession>A0A7G9RZB8</accession>
<name>A0A7G9RZB8_9FIRM</name>
<dbReference type="AlphaFoldDB" id="A0A7G9RZB8"/>
<keyword evidence="3" id="KW-1185">Reference proteome</keyword>
<dbReference type="InterPro" id="IPR016181">
    <property type="entry name" value="Acyl_CoA_acyltransferase"/>
</dbReference>
<dbReference type="PANTHER" id="PTHR43441:SF2">
    <property type="entry name" value="FAMILY ACETYLTRANSFERASE, PUTATIVE (AFU_ORTHOLOGUE AFUA_7G00850)-RELATED"/>
    <property type="match status" value="1"/>
</dbReference>
<feature type="domain" description="N-acetyltransferase" evidence="1">
    <location>
        <begin position="32"/>
        <end position="190"/>
    </location>
</feature>
<evidence type="ECO:0000259" key="1">
    <source>
        <dbReference type="PROSITE" id="PS51186"/>
    </source>
</evidence>
<dbReference type="InterPro" id="IPR000182">
    <property type="entry name" value="GNAT_dom"/>
</dbReference>
<dbReference type="SUPFAM" id="SSF55729">
    <property type="entry name" value="Acyl-CoA N-acyltransferases (Nat)"/>
    <property type="match status" value="1"/>
</dbReference>
<sequence length="230" mass="27037">MMNQFNQPIGPSIEAGISFKYPDVTLLEGRTCRLERLNLNKHADGLYEVFGPTAPLENWTYMGIDPFQDRDSFDAYFKNIEEQFKSCFFAIINNENNEVVGSIALMRIDPDNGSIEIGYVVYSPKLQKTVMATEVVYLLARYVFEDLSYRRLEWKCDTLNEPSYRAALRYGFSYEGTFRNALIYKNRSRDTAWFSIIDSEWPFKKTRFVRWLDESNFDSEGNQRRSLRDF</sequence>
<dbReference type="InterPro" id="IPR051908">
    <property type="entry name" value="Ribosomal_N-acetyltransferase"/>
</dbReference>
<dbReference type="Proteomes" id="UP000515928">
    <property type="component" value="Chromosome"/>
</dbReference>
<dbReference type="Pfam" id="PF13302">
    <property type="entry name" value="Acetyltransf_3"/>
    <property type="match status" value="1"/>
</dbReference>
<dbReference type="PROSITE" id="PS51186">
    <property type="entry name" value="GNAT"/>
    <property type="match status" value="1"/>
</dbReference>
<proteinExistence type="predicted"/>
<dbReference type="PANTHER" id="PTHR43441">
    <property type="entry name" value="RIBOSOMAL-PROTEIN-SERINE ACETYLTRANSFERASE"/>
    <property type="match status" value="1"/>
</dbReference>
<dbReference type="FunFam" id="3.40.630.30:FF:000047">
    <property type="entry name" value="Acetyltransferase, GNAT family"/>
    <property type="match status" value="1"/>
</dbReference>
<reference evidence="2 3" key="1">
    <citation type="submission" date="2020-08" db="EMBL/GenBank/DDBJ databases">
        <title>Genome sequence of Erysipelothrix inopinata DSM 15511T.</title>
        <authorList>
            <person name="Hyun D.-W."/>
            <person name="Bae J.-W."/>
        </authorList>
    </citation>
    <scope>NUCLEOTIDE SEQUENCE [LARGE SCALE GENOMIC DNA]</scope>
    <source>
        <strain evidence="2 3">DSM 15511</strain>
    </source>
</reference>
<dbReference type="EMBL" id="CP060715">
    <property type="protein sequence ID" value="QNN60943.1"/>
    <property type="molecule type" value="Genomic_DNA"/>
</dbReference>
<dbReference type="GO" id="GO:1990189">
    <property type="term" value="F:protein N-terminal-serine acetyltransferase activity"/>
    <property type="evidence" value="ECO:0007669"/>
    <property type="project" value="TreeGrafter"/>
</dbReference>
<keyword evidence="2" id="KW-0808">Transferase</keyword>
<protein>
    <submittedName>
        <fullName evidence="2">GNAT family N-acetyltransferase</fullName>
    </submittedName>
</protein>
<organism evidence="2 3">
    <name type="scientific">Erysipelothrix inopinata</name>
    <dbReference type="NCBI Taxonomy" id="225084"/>
    <lineage>
        <taxon>Bacteria</taxon>
        <taxon>Bacillati</taxon>
        <taxon>Bacillota</taxon>
        <taxon>Erysipelotrichia</taxon>
        <taxon>Erysipelotrichales</taxon>
        <taxon>Erysipelotrichaceae</taxon>
        <taxon>Erysipelothrix</taxon>
    </lineage>
</organism>
<evidence type="ECO:0000313" key="3">
    <source>
        <dbReference type="Proteomes" id="UP000515928"/>
    </source>
</evidence>